<dbReference type="Pfam" id="PF13416">
    <property type="entry name" value="SBP_bac_8"/>
    <property type="match status" value="1"/>
</dbReference>
<comment type="caution">
    <text evidence="6">The sequence shown here is derived from an EMBL/GenBank/DDBJ whole genome shotgun (WGS) entry which is preliminary data.</text>
</comment>
<gene>
    <name evidence="6" type="ORF">BCL74_0118</name>
</gene>
<dbReference type="InterPro" id="IPR050490">
    <property type="entry name" value="Bact_solute-bd_prot1"/>
</dbReference>
<comment type="subcellular location">
    <subcellularLocation>
        <location evidence="1">Periplasm</location>
    </subcellularLocation>
</comment>
<dbReference type="PANTHER" id="PTHR43649:SF34">
    <property type="entry name" value="ABC TRANSPORTER PERIPLASMIC-BINDING PROTEIN YCJN-RELATED"/>
    <property type="match status" value="1"/>
</dbReference>
<dbReference type="GO" id="GO:0042597">
    <property type="term" value="C:periplasmic space"/>
    <property type="evidence" value="ECO:0007669"/>
    <property type="project" value="UniProtKB-SubCell"/>
</dbReference>
<dbReference type="InterPro" id="IPR006059">
    <property type="entry name" value="SBP"/>
</dbReference>
<dbReference type="RefSeq" id="WP_202802335.1">
    <property type="nucleotide sequence ID" value="NZ_RBIG01000001.1"/>
</dbReference>
<dbReference type="PANTHER" id="PTHR43649">
    <property type="entry name" value="ARABINOSE-BINDING PROTEIN-RELATED"/>
    <property type="match status" value="1"/>
</dbReference>
<dbReference type="EMBL" id="RBIG01000001">
    <property type="protein sequence ID" value="RKQ72354.1"/>
    <property type="molecule type" value="Genomic_DNA"/>
</dbReference>
<evidence type="ECO:0000313" key="7">
    <source>
        <dbReference type="Proteomes" id="UP000277424"/>
    </source>
</evidence>
<keyword evidence="4 5" id="KW-0732">Signal</keyword>
<proteinExistence type="inferred from homology"/>
<dbReference type="SUPFAM" id="SSF53850">
    <property type="entry name" value="Periplasmic binding protein-like II"/>
    <property type="match status" value="1"/>
</dbReference>
<evidence type="ECO:0000313" key="6">
    <source>
        <dbReference type="EMBL" id="RKQ72354.1"/>
    </source>
</evidence>
<dbReference type="Gene3D" id="3.40.190.10">
    <property type="entry name" value="Periplasmic binding protein-like II"/>
    <property type="match status" value="1"/>
</dbReference>
<feature type="signal peptide" evidence="5">
    <location>
        <begin position="1"/>
        <end position="31"/>
    </location>
</feature>
<dbReference type="Proteomes" id="UP000277424">
    <property type="component" value="Unassembled WGS sequence"/>
</dbReference>
<comment type="similarity">
    <text evidence="2">Belongs to the bacterial solute-binding protein 1 family.</text>
</comment>
<evidence type="ECO:0000256" key="4">
    <source>
        <dbReference type="ARBA" id="ARBA00022729"/>
    </source>
</evidence>
<dbReference type="AlphaFoldDB" id="A0A420WMV2"/>
<evidence type="ECO:0000256" key="5">
    <source>
        <dbReference type="SAM" id="SignalP"/>
    </source>
</evidence>
<evidence type="ECO:0000256" key="3">
    <source>
        <dbReference type="ARBA" id="ARBA00022448"/>
    </source>
</evidence>
<sequence length="436" mass="48533">MSVGKMLKGTLSALAVGAVALTAFSAAPARAEVKELKIGYMKNPILEASVSIMDKWATKKGIKLVKIPMAYSIFQEKVTATLTSGNDQFDIIWHNDDWGQLWIKWVARMDDVPGMDRVAKHPLDAFYDEDGKVSAVPAAHTVGTFFYRTDLVKPEEVPTTWDELVKVGQRLQKEGKVKWGYVGGMAMNNTWFSLWWTMWGNKCDIFKPLWERDNKKLAAAGWTPALTEPCTKEYVEFWWDALHTHKISPEAMTTYTRDEANAIFMAGDAAFTLVDSTHFGDFNNPKKSRIAGKVGMAPQPMGPRSDKPFAWNEIWGWGIPKGVPAERQKAAKEILGAMLTDVEGQMKMWEETGGPPPSLDAWAALEKKDPVFAQLKNAVFDQNVGTHSAYYFPAWPAVHKAYSDVMIGILKGKREDIAKGLEAGMDKVHQAANAGQ</sequence>
<protein>
    <submittedName>
        <fullName evidence="6">ABC-type glycerol-3-phosphate transport system substrate-binding protein</fullName>
    </submittedName>
</protein>
<evidence type="ECO:0000256" key="2">
    <source>
        <dbReference type="ARBA" id="ARBA00008520"/>
    </source>
</evidence>
<feature type="chain" id="PRO_5019531547" evidence="5">
    <location>
        <begin position="32"/>
        <end position="436"/>
    </location>
</feature>
<name>A0A420WMV2_9PROT</name>
<keyword evidence="3" id="KW-0813">Transport</keyword>
<organism evidence="6 7">
    <name type="scientific">Oceanibaculum indicum</name>
    <dbReference type="NCBI Taxonomy" id="526216"/>
    <lineage>
        <taxon>Bacteria</taxon>
        <taxon>Pseudomonadati</taxon>
        <taxon>Pseudomonadota</taxon>
        <taxon>Alphaproteobacteria</taxon>
        <taxon>Rhodospirillales</taxon>
        <taxon>Oceanibaculaceae</taxon>
        <taxon>Oceanibaculum</taxon>
    </lineage>
</organism>
<evidence type="ECO:0000256" key="1">
    <source>
        <dbReference type="ARBA" id="ARBA00004418"/>
    </source>
</evidence>
<accession>A0A420WMV2</accession>
<reference evidence="6 7" key="1">
    <citation type="submission" date="2018-10" db="EMBL/GenBank/DDBJ databases">
        <title>Comparative analysis of microorganisms from saline springs in Andes Mountain Range, Colombia.</title>
        <authorList>
            <person name="Rubin E."/>
        </authorList>
    </citation>
    <scope>NUCLEOTIDE SEQUENCE [LARGE SCALE GENOMIC DNA]</scope>
    <source>
        <strain evidence="6 7">USBA 36</strain>
    </source>
</reference>